<dbReference type="EC" id="3.5.4.31" evidence="4"/>
<dbReference type="AlphaFoldDB" id="A0A1N7NFB9"/>
<dbReference type="InterPro" id="IPR006680">
    <property type="entry name" value="Amidohydro-rel"/>
</dbReference>
<comment type="cofactor">
    <cofactor evidence="4">
        <name>Zn(2+)</name>
        <dbReference type="ChEBI" id="CHEBI:29105"/>
    </cofactor>
    <text evidence="4">Binds 1 zinc ion per subunit.</text>
</comment>
<dbReference type="Gene3D" id="3.20.20.140">
    <property type="entry name" value="Metal-dependent hydrolases"/>
    <property type="match status" value="1"/>
</dbReference>
<keyword evidence="7" id="KW-1185">Reference proteome</keyword>
<dbReference type="CDD" id="cd01298">
    <property type="entry name" value="ATZ_TRZ_like"/>
    <property type="match status" value="1"/>
</dbReference>
<feature type="binding site" evidence="4">
    <location>
        <position position="306"/>
    </location>
    <ligand>
        <name>Zn(2+)</name>
        <dbReference type="ChEBI" id="CHEBI:29105"/>
    </ligand>
</feature>
<evidence type="ECO:0000256" key="1">
    <source>
        <dbReference type="ARBA" id="ARBA00022723"/>
    </source>
</evidence>
<comment type="catalytic activity">
    <reaction evidence="4">
        <text>S-adenosyl-L-homocysteine + H2O + H(+) = S-inosyl-L-homocysteine + NH4(+)</text>
        <dbReference type="Rhea" id="RHEA:20716"/>
        <dbReference type="ChEBI" id="CHEBI:15377"/>
        <dbReference type="ChEBI" id="CHEBI:15378"/>
        <dbReference type="ChEBI" id="CHEBI:28938"/>
        <dbReference type="ChEBI" id="CHEBI:57856"/>
        <dbReference type="ChEBI" id="CHEBI:57985"/>
        <dbReference type="EC" id="3.5.4.28"/>
    </reaction>
</comment>
<evidence type="ECO:0000256" key="2">
    <source>
        <dbReference type="ARBA" id="ARBA00022801"/>
    </source>
</evidence>
<protein>
    <recommendedName>
        <fullName evidence="4">5-methylthioadenosine/S-adenosylhomocysteine deaminase</fullName>
        <shortName evidence="4">MTA/SAH deaminase</shortName>
        <ecNumber evidence="4">3.5.4.28</ecNumber>
        <ecNumber evidence="4">3.5.4.31</ecNumber>
    </recommendedName>
</protein>
<evidence type="ECO:0000256" key="3">
    <source>
        <dbReference type="ARBA" id="ARBA00022833"/>
    </source>
</evidence>
<dbReference type="PANTHER" id="PTHR43794:SF11">
    <property type="entry name" value="AMIDOHYDROLASE-RELATED DOMAIN-CONTAINING PROTEIN"/>
    <property type="match status" value="1"/>
</dbReference>
<accession>A0A1N7NFB9</accession>
<comment type="catalytic activity">
    <reaction evidence="4">
        <text>S-methyl-5'-thioadenosine + H2O + H(+) = S-methyl-5'-thioinosine + NH4(+)</text>
        <dbReference type="Rhea" id="RHEA:25025"/>
        <dbReference type="ChEBI" id="CHEBI:15377"/>
        <dbReference type="ChEBI" id="CHEBI:15378"/>
        <dbReference type="ChEBI" id="CHEBI:17509"/>
        <dbReference type="ChEBI" id="CHEBI:28938"/>
        <dbReference type="ChEBI" id="CHEBI:48595"/>
        <dbReference type="EC" id="3.5.4.31"/>
    </reaction>
</comment>
<feature type="binding site" evidence="4">
    <location>
        <position position="71"/>
    </location>
    <ligand>
        <name>Zn(2+)</name>
        <dbReference type="ChEBI" id="CHEBI:29105"/>
    </ligand>
</feature>
<dbReference type="RefSeq" id="WP_076347690.1">
    <property type="nucleotide sequence ID" value="NZ_FTOO01000008.1"/>
</dbReference>
<dbReference type="EC" id="3.5.4.28" evidence="4"/>
<proteinExistence type="inferred from homology"/>
<evidence type="ECO:0000259" key="5">
    <source>
        <dbReference type="Pfam" id="PF01979"/>
    </source>
</evidence>
<dbReference type="FunFam" id="3.20.20.140:FF:000014">
    <property type="entry name" value="5-methylthioadenosine/S-adenosylhomocysteine deaminase"/>
    <property type="match status" value="1"/>
</dbReference>
<dbReference type="InterPro" id="IPR023512">
    <property type="entry name" value="Deaminase_MtaD/DadD"/>
</dbReference>
<dbReference type="Proteomes" id="UP000186156">
    <property type="component" value="Unassembled WGS sequence"/>
</dbReference>
<comment type="similarity">
    <text evidence="4">Belongs to the metallo-dependent hydrolases superfamily. MTA/SAH deaminase family.</text>
</comment>
<feature type="domain" description="Amidohydrolase-related" evidence="5">
    <location>
        <begin position="62"/>
        <end position="410"/>
    </location>
</feature>
<keyword evidence="3 4" id="KW-0862">Zinc</keyword>
<feature type="binding site" evidence="4">
    <location>
        <position position="218"/>
    </location>
    <ligand>
        <name>Zn(2+)</name>
        <dbReference type="ChEBI" id="CHEBI:29105"/>
    </ligand>
</feature>
<feature type="binding site" evidence="4">
    <location>
        <position position="306"/>
    </location>
    <ligand>
        <name>substrate</name>
    </ligand>
</feature>
<feature type="binding site" evidence="4">
    <location>
        <position position="191"/>
    </location>
    <ligand>
        <name>substrate</name>
    </ligand>
</feature>
<dbReference type="STRING" id="252246.SAMN05421799_10871"/>
<evidence type="ECO:0000313" key="6">
    <source>
        <dbReference type="EMBL" id="SIS96869.1"/>
    </source>
</evidence>
<feature type="binding site" evidence="4">
    <location>
        <position position="221"/>
    </location>
    <ligand>
        <name>substrate</name>
    </ligand>
</feature>
<comment type="function">
    <text evidence="4">Catalyzes the deamination of 5-methylthioadenosine and S-adenosyl-L-homocysteine into 5-methylthioinosine and S-inosyl-L-homocysteine, respectively. Is also able to deaminate adenosine.</text>
</comment>
<reference evidence="7" key="1">
    <citation type="submission" date="2017-01" db="EMBL/GenBank/DDBJ databases">
        <authorList>
            <person name="Varghese N."/>
            <person name="Submissions S."/>
        </authorList>
    </citation>
    <scope>NUCLEOTIDE SEQUENCE [LARGE SCALE GENOMIC DNA]</scope>
    <source>
        <strain evidence="7">DSM 16176</strain>
    </source>
</reference>
<dbReference type="Gene3D" id="2.30.40.10">
    <property type="entry name" value="Urease, subunit C, domain 1"/>
    <property type="match status" value="1"/>
</dbReference>
<feature type="binding site" evidence="4">
    <location>
        <position position="100"/>
    </location>
    <ligand>
        <name>substrate</name>
    </ligand>
</feature>
<dbReference type="InterPro" id="IPR032466">
    <property type="entry name" value="Metal_Hydrolase"/>
</dbReference>
<feature type="binding site" evidence="4">
    <location>
        <position position="73"/>
    </location>
    <ligand>
        <name>Zn(2+)</name>
        <dbReference type="ChEBI" id="CHEBI:29105"/>
    </ligand>
</feature>
<dbReference type="HAMAP" id="MF_01281">
    <property type="entry name" value="MTA_SAH_deamin"/>
    <property type="match status" value="1"/>
</dbReference>
<keyword evidence="2 4" id="KW-0378">Hydrolase</keyword>
<dbReference type="Pfam" id="PF01979">
    <property type="entry name" value="Amidohydro_1"/>
    <property type="match status" value="1"/>
</dbReference>
<comment type="caution">
    <text evidence="4">Lacks conserved residue(s) required for the propagation of feature annotation.</text>
</comment>
<dbReference type="EMBL" id="FTOO01000008">
    <property type="protein sequence ID" value="SIS96869.1"/>
    <property type="molecule type" value="Genomic_DNA"/>
</dbReference>
<gene>
    <name evidence="4" type="primary">mtaD</name>
    <name evidence="6" type="ORF">SAMN05421799_10871</name>
</gene>
<dbReference type="GO" id="GO:0090614">
    <property type="term" value="F:5'-methylthioadenosine deaminase activity"/>
    <property type="evidence" value="ECO:0007669"/>
    <property type="project" value="UniProtKB-UniRule"/>
</dbReference>
<name>A0A1N7NFB9_9BACL</name>
<dbReference type="SUPFAM" id="SSF51338">
    <property type="entry name" value="Composite domain of metallo-dependent hydrolases"/>
    <property type="match status" value="1"/>
</dbReference>
<dbReference type="OrthoDB" id="9807210at2"/>
<sequence>MKQERAVTVLEVGGAIVDRETVYRQPVHIVLEGPSIVRLGEGAYAAQPGEVVVRRWRKLDRIAIPGLVNVHGHAAMTLLRGAGDDLPLMVWLQERIFPMEARLTRECVYWGTQLACWEMLLSGTTAYADMYMMMDAAAEAVAESGMRALLSIGLAGTDPAVQAEKLRESRAFVQAWHGALDGRIQVALGPHAPYTCPEPFLTQIADLAAELGVGIQIHLSETRGEVDQFLAQEGLTPIGLAERAGLFRVPTLAAHCVHATQNDIEILRAHDVRVAHNPQSNLKLGSGIMPLGQMLSRGVTVGLGTDGAASNNNLDMFEELRLAATLHKGVNEDATAVDAATAFALATEWGARALFMPEGFGTLRPGAPCDIVLLDAHSPHFAPSHDLLSDVVYAAGADDVRDVIVAGEWVMQNREPTALDTERIRYEARRLKDVLTGHTSSSNVES</sequence>
<keyword evidence="1 4" id="KW-0479">Metal-binding</keyword>
<dbReference type="SUPFAM" id="SSF51556">
    <property type="entry name" value="Metallo-dependent hydrolases"/>
    <property type="match status" value="1"/>
</dbReference>
<evidence type="ECO:0000256" key="4">
    <source>
        <dbReference type="HAMAP-Rule" id="MF_01281"/>
    </source>
</evidence>
<evidence type="ECO:0000313" key="7">
    <source>
        <dbReference type="Proteomes" id="UP000186156"/>
    </source>
</evidence>
<dbReference type="PANTHER" id="PTHR43794">
    <property type="entry name" value="AMINOHYDROLASE SSNA-RELATED"/>
    <property type="match status" value="1"/>
</dbReference>
<dbReference type="GO" id="GO:0046872">
    <property type="term" value="F:metal ion binding"/>
    <property type="evidence" value="ECO:0007669"/>
    <property type="project" value="UniProtKB-KW"/>
</dbReference>
<dbReference type="GO" id="GO:0050270">
    <property type="term" value="F:S-adenosylhomocysteine deaminase activity"/>
    <property type="evidence" value="ECO:0007669"/>
    <property type="project" value="UniProtKB-UniRule"/>
</dbReference>
<dbReference type="InterPro" id="IPR011059">
    <property type="entry name" value="Metal-dep_hydrolase_composite"/>
</dbReference>
<organism evidence="6 7">
    <name type="scientific">Alicyclobacillus vulcanalis</name>
    <dbReference type="NCBI Taxonomy" id="252246"/>
    <lineage>
        <taxon>Bacteria</taxon>
        <taxon>Bacillati</taxon>
        <taxon>Bacillota</taxon>
        <taxon>Bacilli</taxon>
        <taxon>Bacillales</taxon>
        <taxon>Alicyclobacillaceae</taxon>
        <taxon>Alicyclobacillus</taxon>
    </lineage>
</organism>
<dbReference type="InterPro" id="IPR050287">
    <property type="entry name" value="MTA/SAH_deaminase"/>
</dbReference>